<keyword evidence="1" id="KW-0812">Transmembrane</keyword>
<dbReference type="HOGENOM" id="CLU_2980567_0_0_1"/>
<dbReference type="Proteomes" id="UP000016935">
    <property type="component" value="Unassembled WGS sequence"/>
</dbReference>
<dbReference type="RefSeq" id="XP_008020773.1">
    <property type="nucleotide sequence ID" value="XM_008022582.1"/>
</dbReference>
<keyword evidence="1" id="KW-0472">Membrane</keyword>
<evidence type="ECO:0000313" key="2">
    <source>
        <dbReference type="EMBL" id="EOA91650.1"/>
    </source>
</evidence>
<evidence type="ECO:0000313" key="3">
    <source>
        <dbReference type="Proteomes" id="UP000016935"/>
    </source>
</evidence>
<reference evidence="2 3" key="2">
    <citation type="journal article" date="2013" name="PLoS Genet.">
        <title>Comparative genome structure, secondary metabolite, and effector coding capacity across Cochliobolus pathogens.</title>
        <authorList>
            <person name="Condon B.J."/>
            <person name="Leng Y."/>
            <person name="Wu D."/>
            <person name="Bushley K.E."/>
            <person name="Ohm R.A."/>
            <person name="Otillar R."/>
            <person name="Martin J."/>
            <person name="Schackwitz W."/>
            <person name="Grimwood J."/>
            <person name="MohdZainudin N."/>
            <person name="Xue C."/>
            <person name="Wang R."/>
            <person name="Manning V.A."/>
            <person name="Dhillon B."/>
            <person name="Tu Z.J."/>
            <person name="Steffenson B.J."/>
            <person name="Salamov A."/>
            <person name="Sun H."/>
            <person name="Lowry S."/>
            <person name="LaButti K."/>
            <person name="Han J."/>
            <person name="Copeland A."/>
            <person name="Lindquist E."/>
            <person name="Barry K."/>
            <person name="Schmutz J."/>
            <person name="Baker S.E."/>
            <person name="Ciuffetti L.M."/>
            <person name="Grigoriev I.V."/>
            <person name="Zhong S."/>
            <person name="Turgeon B.G."/>
        </authorList>
    </citation>
    <scope>NUCLEOTIDE SEQUENCE [LARGE SCALE GENOMIC DNA]</scope>
    <source>
        <strain evidence="3">28A</strain>
    </source>
</reference>
<keyword evidence="1" id="KW-1133">Transmembrane helix</keyword>
<organism evidence="2 3">
    <name type="scientific">Exserohilum turcicum (strain 28A)</name>
    <name type="common">Northern leaf blight fungus</name>
    <name type="synonym">Setosphaeria turcica</name>
    <dbReference type="NCBI Taxonomy" id="671987"/>
    <lineage>
        <taxon>Eukaryota</taxon>
        <taxon>Fungi</taxon>
        <taxon>Dikarya</taxon>
        <taxon>Ascomycota</taxon>
        <taxon>Pezizomycotina</taxon>
        <taxon>Dothideomycetes</taxon>
        <taxon>Pleosporomycetidae</taxon>
        <taxon>Pleosporales</taxon>
        <taxon>Pleosporineae</taxon>
        <taxon>Pleosporaceae</taxon>
        <taxon>Exserohilum</taxon>
    </lineage>
</organism>
<sequence length="58" mass="6470">MLQDIKTDKDMLGVFTNLALNTLFLTSLCLPPSPHFHSGRVHDLITTEQSRGFPEASQ</sequence>
<reference evidence="2 3" key="1">
    <citation type="journal article" date="2012" name="PLoS Pathog.">
        <title>Diverse lifestyles and strategies of plant pathogenesis encoded in the genomes of eighteen Dothideomycetes fungi.</title>
        <authorList>
            <person name="Ohm R.A."/>
            <person name="Feau N."/>
            <person name="Henrissat B."/>
            <person name="Schoch C.L."/>
            <person name="Horwitz B.A."/>
            <person name="Barry K.W."/>
            <person name="Condon B.J."/>
            <person name="Copeland A.C."/>
            <person name="Dhillon B."/>
            <person name="Glaser F."/>
            <person name="Hesse C.N."/>
            <person name="Kosti I."/>
            <person name="LaButti K."/>
            <person name="Lindquist E.A."/>
            <person name="Lucas S."/>
            <person name="Salamov A.A."/>
            <person name="Bradshaw R.E."/>
            <person name="Ciuffetti L."/>
            <person name="Hamelin R.C."/>
            <person name="Kema G.H.J."/>
            <person name="Lawrence C."/>
            <person name="Scott J.A."/>
            <person name="Spatafora J.W."/>
            <person name="Turgeon B.G."/>
            <person name="de Wit P.J.G.M."/>
            <person name="Zhong S."/>
            <person name="Goodwin S.B."/>
            <person name="Grigoriev I.V."/>
        </authorList>
    </citation>
    <scope>NUCLEOTIDE SEQUENCE [LARGE SCALE GENOMIC DNA]</scope>
    <source>
        <strain evidence="3">28A</strain>
    </source>
</reference>
<dbReference type="EMBL" id="KB908481">
    <property type="protein sequence ID" value="EOA91650.1"/>
    <property type="molecule type" value="Genomic_DNA"/>
</dbReference>
<dbReference type="GeneID" id="19398344"/>
<keyword evidence="3" id="KW-1185">Reference proteome</keyword>
<protein>
    <submittedName>
        <fullName evidence="2">Uncharacterized protein</fullName>
    </submittedName>
</protein>
<proteinExistence type="predicted"/>
<feature type="transmembrane region" description="Helical" evidence="1">
    <location>
        <begin position="12"/>
        <end position="30"/>
    </location>
</feature>
<gene>
    <name evidence="2" type="ORF">SETTUDRAFT_162301</name>
</gene>
<evidence type="ECO:0000256" key="1">
    <source>
        <dbReference type="SAM" id="Phobius"/>
    </source>
</evidence>
<dbReference type="AlphaFoldDB" id="R0J402"/>
<accession>R0J402</accession>
<name>R0J402_EXST2</name>